<feature type="transmembrane region" description="Helical" evidence="3">
    <location>
        <begin position="49"/>
        <end position="69"/>
    </location>
</feature>
<dbReference type="Proteomes" id="UP001318040">
    <property type="component" value="Chromosome 25"/>
</dbReference>
<accession>A0AAJ7TGC2</accession>
<dbReference type="GO" id="GO:0008202">
    <property type="term" value="P:steroid metabolic process"/>
    <property type="evidence" value="ECO:0007669"/>
    <property type="project" value="TreeGrafter"/>
</dbReference>
<reference evidence="5" key="1">
    <citation type="submission" date="2025-08" db="UniProtKB">
        <authorList>
            <consortium name="RefSeq"/>
        </authorList>
    </citation>
    <scope>IDENTIFICATION</scope>
    <source>
        <tissue evidence="5">Sperm</tissue>
    </source>
</reference>
<dbReference type="KEGG" id="pmrn:116945738"/>
<dbReference type="GO" id="GO:0016491">
    <property type="term" value="F:oxidoreductase activity"/>
    <property type="evidence" value="ECO:0007669"/>
    <property type="project" value="TreeGrafter"/>
</dbReference>
<protein>
    <submittedName>
        <fullName evidence="5">Uncharacterized protein LOC116945738</fullName>
    </submittedName>
</protein>
<dbReference type="GeneID" id="116945738"/>
<gene>
    <name evidence="5" type="primary">LOC116945738</name>
</gene>
<dbReference type="AlphaFoldDB" id="A0AAJ7TGC2"/>
<evidence type="ECO:0000313" key="5">
    <source>
        <dbReference type="RefSeq" id="XP_032816138.1"/>
    </source>
</evidence>
<keyword evidence="4" id="KW-1185">Reference proteome</keyword>
<feature type="region of interest" description="Disordered" evidence="2">
    <location>
        <begin position="144"/>
        <end position="165"/>
    </location>
</feature>
<dbReference type="SUPFAM" id="SSF51735">
    <property type="entry name" value="NAD(P)-binding Rossmann-fold domains"/>
    <property type="match status" value="1"/>
</dbReference>
<evidence type="ECO:0000256" key="3">
    <source>
        <dbReference type="SAM" id="Phobius"/>
    </source>
</evidence>
<dbReference type="PANTHER" id="PTHR43313">
    <property type="entry name" value="SHORT-CHAIN DEHYDROGENASE/REDUCTASE FAMILY 9C"/>
    <property type="match status" value="1"/>
</dbReference>
<sequence length="374" mass="37868">MEEDARPGVVAHGAAGGWARLALLYGAVSAVFCVAVGHRLLRARLRPGVRAACSLLLLFMGEPLCAAFAPGVPGLLAFALACLLSYATLPFTASLPAAGRAVLIVGCESPASHVLARRLAELGCRVFIGVRASSHAEAGRIAGDLAGDPSRDPASGRPGPVHVLGLKPGDPRSVTAAEKEVRSLVGADGLWGLVVVAAADGRAPCGVGMLSEVPDVGAYRHGLERGLLAPMELAGVFLPLVRRACGRVVFVGPGAAVEAPAGGPQAVVAAALAAFCVALRGQLGSEGTHVCGVEVPDSSGSEWDPLRPCGRARTPQETSAGATEEATEEASPTGVAETVAALLSKRPAERYPLRGGEGLLGHAWALARRASGPA</sequence>
<evidence type="ECO:0000313" key="4">
    <source>
        <dbReference type="Proteomes" id="UP001318040"/>
    </source>
</evidence>
<evidence type="ECO:0000256" key="2">
    <source>
        <dbReference type="SAM" id="MobiDB-lite"/>
    </source>
</evidence>
<feature type="transmembrane region" description="Helical" evidence="3">
    <location>
        <begin position="17"/>
        <end position="37"/>
    </location>
</feature>
<keyword evidence="3" id="KW-0812">Transmembrane</keyword>
<dbReference type="InterPro" id="IPR036291">
    <property type="entry name" value="NAD(P)-bd_dom_sf"/>
</dbReference>
<feature type="compositionally biased region" description="Low complexity" evidence="2">
    <location>
        <begin position="317"/>
        <end position="334"/>
    </location>
</feature>
<organism evidence="4 5">
    <name type="scientific">Petromyzon marinus</name>
    <name type="common">Sea lamprey</name>
    <dbReference type="NCBI Taxonomy" id="7757"/>
    <lineage>
        <taxon>Eukaryota</taxon>
        <taxon>Metazoa</taxon>
        <taxon>Chordata</taxon>
        <taxon>Craniata</taxon>
        <taxon>Vertebrata</taxon>
        <taxon>Cyclostomata</taxon>
        <taxon>Hyperoartia</taxon>
        <taxon>Petromyzontiformes</taxon>
        <taxon>Petromyzontidae</taxon>
        <taxon>Petromyzon</taxon>
    </lineage>
</organism>
<keyword evidence="3" id="KW-1133">Transmembrane helix</keyword>
<dbReference type="RefSeq" id="XP_032816138.1">
    <property type="nucleotide sequence ID" value="XM_032960247.1"/>
</dbReference>
<dbReference type="PANTHER" id="PTHR43313:SF50">
    <property type="entry name" value="GH26015P"/>
    <property type="match status" value="1"/>
</dbReference>
<feature type="region of interest" description="Disordered" evidence="2">
    <location>
        <begin position="302"/>
        <end position="336"/>
    </location>
</feature>
<comment type="similarity">
    <text evidence="1">Belongs to the short-chain dehydrogenases/reductases (SDR) family.</text>
</comment>
<dbReference type="Gene3D" id="3.40.50.720">
    <property type="entry name" value="NAD(P)-binding Rossmann-like Domain"/>
    <property type="match status" value="1"/>
</dbReference>
<keyword evidence="3" id="KW-0472">Membrane</keyword>
<proteinExistence type="inferred from homology"/>
<evidence type="ECO:0000256" key="1">
    <source>
        <dbReference type="ARBA" id="ARBA00006484"/>
    </source>
</evidence>
<name>A0AAJ7TGC2_PETMA</name>